<proteinExistence type="predicted"/>
<dbReference type="STRING" id="204669.Acid345_2696"/>
<dbReference type="PANTHER" id="PTHR42763">
    <property type="entry name" value="ADP-GLUCOSE PHOSPHORYLASE"/>
    <property type="match status" value="1"/>
</dbReference>
<reference evidence="1 2" key="1">
    <citation type="journal article" date="2009" name="Appl. Environ. Microbiol.">
        <title>Three genomes from the phylum Acidobacteria provide insight into the lifestyles of these microorganisms in soils.</title>
        <authorList>
            <person name="Ward N.L."/>
            <person name="Challacombe J.F."/>
            <person name="Janssen P.H."/>
            <person name="Henrissat B."/>
            <person name="Coutinho P.M."/>
            <person name="Wu M."/>
            <person name="Xie G."/>
            <person name="Haft D.H."/>
            <person name="Sait M."/>
            <person name="Badger J."/>
            <person name="Barabote R.D."/>
            <person name="Bradley B."/>
            <person name="Brettin T.S."/>
            <person name="Brinkac L.M."/>
            <person name="Bruce D."/>
            <person name="Creasy T."/>
            <person name="Daugherty S.C."/>
            <person name="Davidsen T.M."/>
            <person name="DeBoy R.T."/>
            <person name="Detter J.C."/>
            <person name="Dodson R.J."/>
            <person name="Durkin A.S."/>
            <person name="Ganapathy A."/>
            <person name="Gwinn-Giglio M."/>
            <person name="Han C.S."/>
            <person name="Khouri H."/>
            <person name="Kiss H."/>
            <person name="Kothari S.P."/>
            <person name="Madupu R."/>
            <person name="Nelson K.E."/>
            <person name="Nelson W.C."/>
            <person name="Paulsen I."/>
            <person name="Penn K."/>
            <person name="Ren Q."/>
            <person name="Rosovitz M.J."/>
            <person name="Selengut J.D."/>
            <person name="Shrivastava S."/>
            <person name="Sullivan S.A."/>
            <person name="Tapia R."/>
            <person name="Thompson L.S."/>
            <person name="Watkins K.L."/>
            <person name="Yang Q."/>
            <person name="Yu C."/>
            <person name="Zafar N."/>
            <person name="Zhou L."/>
            <person name="Kuske C.R."/>
        </authorList>
    </citation>
    <scope>NUCLEOTIDE SEQUENCE [LARGE SCALE GENOMIC DNA]</scope>
    <source>
        <strain evidence="1 2">Ellin345</strain>
    </source>
</reference>
<keyword evidence="1" id="KW-0548">Nucleotidyltransferase</keyword>
<protein>
    <submittedName>
        <fullName evidence="1">Galactose-1-phosphate uridylyltransferase</fullName>
    </submittedName>
</protein>
<evidence type="ECO:0000313" key="2">
    <source>
        <dbReference type="Proteomes" id="UP000002432"/>
    </source>
</evidence>
<dbReference type="eggNOG" id="COG1085">
    <property type="taxonomic scope" value="Bacteria"/>
</dbReference>
<gene>
    <name evidence="1" type="ordered locus">Acid345_2696</name>
</gene>
<dbReference type="GO" id="GO:0008108">
    <property type="term" value="F:UDP-glucose:hexose-1-phosphate uridylyltransferase activity"/>
    <property type="evidence" value="ECO:0007669"/>
    <property type="project" value="InterPro"/>
</dbReference>
<dbReference type="Gene3D" id="3.30.428.10">
    <property type="entry name" value="HIT-like"/>
    <property type="match status" value="2"/>
</dbReference>
<dbReference type="InterPro" id="IPR053177">
    <property type="entry name" value="ADP-glucose_phosphorylase"/>
</dbReference>
<dbReference type="PIRSF" id="PIRSF000808">
    <property type="entry name" value="GalT"/>
    <property type="match status" value="1"/>
</dbReference>
<keyword evidence="2" id="KW-1185">Reference proteome</keyword>
<organism evidence="1 2">
    <name type="scientific">Koribacter versatilis (strain Ellin345)</name>
    <dbReference type="NCBI Taxonomy" id="204669"/>
    <lineage>
        <taxon>Bacteria</taxon>
        <taxon>Pseudomonadati</taxon>
        <taxon>Acidobacteriota</taxon>
        <taxon>Terriglobia</taxon>
        <taxon>Terriglobales</taxon>
        <taxon>Candidatus Korobacteraceae</taxon>
        <taxon>Candidatus Korobacter</taxon>
    </lineage>
</organism>
<dbReference type="PANTHER" id="PTHR42763:SF1">
    <property type="entry name" value="UDP-GLUCOSE--HEXOSE-1-PHOSPHATE URIDYLYLTRANSFERASE"/>
    <property type="match status" value="1"/>
</dbReference>
<dbReference type="InterPro" id="IPR001937">
    <property type="entry name" value="GalP_UDPtransf1"/>
</dbReference>
<dbReference type="InterPro" id="IPR036265">
    <property type="entry name" value="HIT-like_sf"/>
</dbReference>
<dbReference type="Proteomes" id="UP000002432">
    <property type="component" value="Chromosome"/>
</dbReference>
<dbReference type="EnsemblBacteria" id="ABF41697">
    <property type="protein sequence ID" value="ABF41697"/>
    <property type="gene ID" value="Acid345_2696"/>
</dbReference>
<name>Q1IN53_KORVE</name>
<dbReference type="OrthoDB" id="127962at2"/>
<dbReference type="SUPFAM" id="SSF54197">
    <property type="entry name" value="HIT-like"/>
    <property type="match status" value="2"/>
</dbReference>
<dbReference type="KEGG" id="aba:Acid345_2696"/>
<evidence type="ECO:0000313" key="1">
    <source>
        <dbReference type="EMBL" id="ABF41697.1"/>
    </source>
</evidence>
<keyword evidence="1" id="KW-0808">Transferase</keyword>
<accession>Q1IN53</accession>
<sequence length="330" mass="38128">MELRKDPITRSWVITGDEPEPLFDHDAFCPFCPESPKQAQLITMLSSVNAGPWSARAVVHPTPLYRVEGDPGRRGDGLYDNMRTIGAHEVLVENPRHDRHLWNADDSEIEQFLLLCAQRMHDLKGDRRFKYVSLFKNHGSNAGQEFDHPTSQIVATTFVPRRVLYELRAGRDYFAQKERCVFCDILHQELQTAKRIVEVRGDFVAGCPYAPRAPYETWITPKTHEAFFERFALGRNANLRELAALIRRTLTRIRNVADGFHLILHSAPNTTHRSEVLGYWKTIDDDYHWHIEILPILPNKPQSYTFKEVYFSPVSSESAAARLREMQVYP</sequence>
<dbReference type="EMBL" id="CP000360">
    <property type="protein sequence ID" value="ABF41697.1"/>
    <property type="molecule type" value="Genomic_DNA"/>
</dbReference>
<dbReference type="RefSeq" id="WP_011523498.1">
    <property type="nucleotide sequence ID" value="NC_008009.1"/>
</dbReference>
<dbReference type="AlphaFoldDB" id="Q1IN53"/>
<dbReference type="GO" id="GO:0008270">
    <property type="term" value="F:zinc ion binding"/>
    <property type="evidence" value="ECO:0007669"/>
    <property type="project" value="InterPro"/>
</dbReference>
<dbReference type="GO" id="GO:0006012">
    <property type="term" value="P:galactose metabolic process"/>
    <property type="evidence" value="ECO:0007669"/>
    <property type="project" value="InterPro"/>
</dbReference>
<dbReference type="HOGENOM" id="CLU_029960_1_0_0"/>